<dbReference type="PANTHER" id="PTHR13806">
    <property type="entry name" value="FLOTILLIN-RELATED"/>
    <property type="match status" value="1"/>
</dbReference>
<evidence type="ECO:0000313" key="7">
    <source>
        <dbReference type="WBParaSite" id="SRDH1_31580.1"/>
    </source>
</evidence>
<reference evidence="7" key="2">
    <citation type="submission" date="2023-11" db="UniProtKB">
        <authorList>
            <consortium name="WormBaseParasite"/>
        </authorList>
    </citation>
    <scope>IDENTIFICATION</scope>
</reference>
<dbReference type="InterPro" id="IPR027705">
    <property type="entry name" value="Flotillin_fam"/>
</dbReference>
<feature type="domain" description="Band 7" evidence="5">
    <location>
        <begin position="87"/>
        <end position="269"/>
    </location>
</feature>
<name>A0AA85F0I7_9TREM</name>
<organism evidence="6 7">
    <name type="scientific">Schistosoma rodhaini</name>
    <dbReference type="NCBI Taxonomy" id="6188"/>
    <lineage>
        <taxon>Eukaryota</taxon>
        <taxon>Metazoa</taxon>
        <taxon>Spiralia</taxon>
        <taxon>Lophotrochozoa</taxon>
        <taxon>Platyhelminthes</taxon>
        <taxon>Trematoda</taxon>
        <taxon>Digenea</taxon>
        <taxon>Strigeidida</taxon>
        <taxon>Schistosomatoidea</taxon>
        <taxon>Schistosomatidae</taxon>
        <taxon>Schistosoma</taxon>
    </lineage>
</organism>
<evidence type="ECO:0000259" key="5">
    <source>
        <dbReference type="SMART" id="SM00244"/>
    </source>
</evidence>
<dbReference type="Gene3D" id="3.30.479.30">
    <property type="entry name" value="Band 7 domain"/>
    <property type="match status" value="1"/>
</dbReference>
<dbReference type="GO" id="GO:0031410">
    <property type="term" value="C:cytoplasmic vesicle"/>
    <property type="evidence" value="ECO:0007669"/>
    <property type="project" value="TreeGrafter"/>
</dbReference>
<dbReference type="WBParaSite" id="SRDH1_31580.1">
    <property type="protein sequence ID" value="SRDH1_31580.1"/>
    <property type="gene ID" value="SRDH1_31580"/>
</dbReference>
<evidence type="ECO:0000256" key="2">
    <source>
        <dbReference type="ARBA" id="ARBA00007161"/>
    </source>
</evidence>
<dbReference type="GO" id="GO:0045661">
    <property type="term" value="P:regulation of myoblast differentiation"/>
    <property type="evidence" value="ECO:0007669"/>
    <property type="project" value="TreeGrafter"/>
</dbReference>
<evidence type="ECO:0000313" key="6">
    <source>
        <dbReference type="Proteomes" id="UP000050792"/>
    </source>
</evidence>
<dbReference type="CDD" id="cd03399">
    <property type="entry name" value="SPFH_flotillin"/>
    <property type="match status" value="1"/>
</dbReference>
<dbReference type="GO" id="GO:0002020">
    <property type="term" value="F:protease binding"/>
    <property type="evidence" value="ECO:0007669"/>
    <property type="project" value="TreeGrafter"/>
</dbReference>
<evidence type="ECO:0000256" key="4">
    <source>
        <dbReference type="RuleBase" id="RU366054"/>
    </source>
</evidence>
<dbReference type="PANTHER" id="PTHR13806:SF46">
    <property type="entry name" value="FLOTILLIN-1-RELATED"/>
    <property type="match status" value="1"/>
</dbReference>
<reference evidence="6" key="1">
    <citation type="submission" date="2022-06" db="EMBL/GenBank/DDBJ databases">
        <authorList>
            <person name="Berger JAMES D."/>
            <person name="Berger JAMES D."/>
        </authorList>
    </citation>
    <scope>NUCLEOTIDE SEQUENCE [LARGE SCALE GENOMIC DNA]</scope>
</reference>
<dbReference type="SUPFAM" id="SSF117892">
    <property type="entry name" value="Band 7/SPFH domain"/>
    <property type="match status" value="1"/>
</dbReference>
<dbReference type="GO" id="GO:0016600">
    <property type="term" value="C:flotillin complex"/>
    <property type="evidence" value="ECO:0007669"/>
    <property type="project" value="TreeGrafter"/>
</dbReference>
<dbReference type="AlphaFoldDB" id="A0AA85F0I7"/>
<keyword evidence="3" id="KW-0472">Membrane</keyword>
<dbReference type="InterPro" id="IPR031905">
    <property type="entry name" value="Flotillin_C"/>
</dbReference>
<accession>A0AA85F0I7</accession>
<dbReference type="InterPro" id="IPR036013">
    <property type="entry name" value="Band_7/SPFH_dom_sf"/>
</dbReference>
<dbReference type="Pfam" id="PF01145">
    <property type="entry name" value="Band_7"/>
    <property type="match status" value="1"/>
</dbReference>
<dbReference type="Proteomes" id="UP000050792">
    <property type="component" value="Unassembled WGS sequence"/>
</dbReference>
<evidence type="ECO:0000256" key="3">
    <source>
        <dbReference type="ARBA" id="ARBA00023136"/>
    </source>
</evidence>
<protein>
    <recommendedName>
        <fullName evidence="5">Band 7 domain-containing protein</fullName>
    </recommendedName>
</protein>
<dbReference type="SMART" id="SM00244">
    <property type="entry name" value="PHB"/>
    <property type="match status" value="1"/>
</dbReference>
<sequence length="494" mass="54717">MGNIHTVGPSEALVISGGCCGAAKVRTIIGGWGWAWWLVTEVQKISLGVMTLNPVCENVETSEGVPLTVTGVAQVKVMRDDKLLEAACQQFLGKKQRDIQNTILQTMEGHLRAILGTLTVEAIYRDRDQFAALVREVAAPDVGRMGIEILSFTIKDVYDRVEYLNSLGRAQTANVKRDADIGVAEAERDAGIKEAECDRSRLNVRYSADTHIANSSREFQLRKASFDQEVNTARAESELAYKLQAAKERQKIRTEEVNINIVERRKQIEIEEKDILCTEKNMDATVRRPAEAEAYRLQQIAEGYRSQKILLAQAEADGIRLKGIAKAEAMEAVGRAEAERMRLRAEAYSKYGDAAILNLILDTLPQIAAEVAAPLSKTKEIVIMNGSNGEPATLQSLTNLGKDFTTLVGTVPHAIRALTNVDLSQTISKIPGAKVKSLLLTFYFYNTTLIHLLQNDALVLKSLPSPSFHQQREIIILNEFEILHISSPWNSVYV</sequence>
<proteinExistence type="inferred from homology"/>
<dbReference type="GO" id="GO:0072659">
    <property type="term" value="P:protein localization to plasma membrane"/>
    <property type="evidence" value="ECO:0007669"/>
    <property type="project" value="TreeGrafter"/>
</dbReference>
<dbReference type="InterPro" id="IPR001107">
    <property type="entry name" value="Band_7"/>
</dbReference>
<comment type="similarity">
    <text evidence="2 4">Belongs to the band 7/mec-2 family. Flotillin subfamily.</text>
</comment>
<dbReference type="Pfam" id="PF15975">
    <property type="entry name" value="Flot"/>
    <property type="match status" value="1"/>
</dbReference>
<keyword evidence="6" id="KW-1185">Reference proteome</keyword>
<evidence type="ECO:0000256" key="1">
    <source>
        <dbReference type="ARBA" id="ARBA00004370"/>
    </source>
</evidence>
<comment type="subcellular location">
    <subcellularLocation>
        <location evidence="1">Membrane</location>
    </subcellularLocation>
</comment>